<comment type="similarity">
    <text evidence="2">Belongs to the binding-protein-dependent transport system permease family. CysTW subfamily.</text>
</comment>
<feature type="transmembrane region" description="Helical" evidence="8">
    <location>
        <begin position="77"/>
        <end position="101"/>
    </location>
</feature>
<keyword evidence="6 8" id="KW-1133">Transmembrane helix</keyword>
<dbReference type="EMBL" id="JBAFVH010000015">
    <property type="protein sequence ID" value="MFG1374702.1"/>
    <property type="molecule type" value="Genomic_DNA"/>
</dbReference>
<dbReference type="Proteomes" id="UP001604002">
    <property type="component" value="Unassembled WGS sequence"/>
</dbReference>
<evidence type="ECO:0000256" key="6">
    <source>
        <dbReference type="ARBA" id="ARBA00022989"/>
    </source>
</evidence>
<dbReference type="PANTHER" id="PTHR42929:SF5">
    <property type="entry name" value="ABC TRANSPORTER PERMEASE PROTEIN"/>
    <property type="match status" value="1"/>
</dbReference>
<dbReference type="RefSeq" id="WP_393994317.1">
    <property type="nucleotide sequence ID" value="NZ_JBAFVH010000015.1"/>
</dbReference>
<keyword evidence="7 8" id="KW-0472">Membrane</keyword>
<dbReference type="InterPro" id="IPR035906">
    <property type="entry name" value="MetI-like_sf"/>
</dbReference>
<evidence type="ECO:0000256" key="7">
    <source>
        <dbReference type="ARBA" id="ARBA00023136"/>
    </source>
</evidence>
<keyword evidence="4" id="KW-1003">Cell membrane</keyword>
<dbReference type="PANTHER" id="PTHR42929">
    <property type="entry name" value="INNER MEMBRANE ABC TRANSPORTER PERMEASE PROTEIN YDCU-RELATED-RELATED"/>
    <property type="match status" value="1"/>
</dbReference>
<keyword evidence="5 8" id="KW-0812">Transmembrane</keyword>
<feature type="transmembrane region" description="Helical" evidence="8">
    <location>
        <begin position="262"/>
        <end position="283"/>
    </location>
</feature>
<evidence type="ECO:0000313" key="10">
    <source>
        <dbReference type="EMBL" id="MFG1374702.1"/>
    </source>
</evidence>
<evidence type="ECO:0000259" key="9">
    <source>
        <dbReference type="PROSITE" id="PS50928"/>
    </source>
</evidence>
<evidence type="ECO:0000256" key="2">
    <source>
        <dbReference type="ARBA" id="ARBA00007069"/>
    </source>
</evidence>
<dbReference type="CDD" id="cd06261">
    <property type="entry name" value="TM_PBP2"/>
    <property type="match status" value="1"/>
</dbReference>
<protein>
    <submittedName>
        <fullName evidence="10">ABC transporter permease</fullName>
    </submittedName>
</protein>
<dbReference type="PROSITE" id="PS50928">
    <property type="entry name" value="ABC_TM1"/>
    <property type="match status" value="1"/>
</dbReference>
<evidence type="ECO:0000256" key="8">
    <source>
        <dbReference type="RuleBase" id="RU363032"/>
    </source>
</evidence>
<feature type="transmembrane region" description="Helical" evidence="8">
    <location>
        <begin position="158"/>
        <end position="185"/>
    </location>
</feature>
<reference evidence="10 11" key="1">
    <citation type="submission" date="2024-02" db="EMBL/GenBank/DDBJ databases">
        <title>Expansion and revision of Xanthobacter and proposal of Roseixanthobacter gen. nov.</title>
        <authorList>
            <person name="Soltysiak M.P.M."/>
            <person name="Jalihal A."/>
            <person name="Ory A."/>
            <person name="Chrisophersen C."/>
            <person name="Lee A.D."/>
            <person name="Boulton J."/>
            <person name="Springer M."/>
        </authorList>
    </citation>
    <scope>NUCLEOTIDE SEQUENCE [LARGE SCALE GENOMIC DNA]</scope>
    <source>
        <strain evidence="10 11">23A</strain>
    </source>
</reference>
<comment type="subcellular location">
    <subcellularLocation>
        <location evidence="1 8">Cell membrane</location>
        <topology evidence="1 8">Multi-pass membrane protein</topology>
    </subcellularLocation>
</comment>
<feature type="transmembrane region" description="Helical" evidence="8">
    <location>
        <begin position="113"/>
        <end position="138"/>
    </location>
</feature>
<comment type="caution">
    <text evidence="10">The sequence shown here is derived from an EMBL/GenBank/DDBJ whole genome shotgun (WGS) entry which is preliminary data.</text>
</comment>
<dbReference type="Pfam" id="PF00528">
    <property type="entry name" value="BPD_transp_1"/>
    <property type="match status" value="1"/>
</dbReference>
<proteinExistence type="inferred from homology"/>
<keyword evidence="3 8" id="KW-0813">Transport</keyword>
<accession>A0ABW7A3X3</accession>
<dbReference type="SUPFAM" id="SSF161098">
    <property type="entry name" value="MetI-like"/>
    <property type="match status" value="1"/>
</dbReference>
<feature type="domain" description="ABC transmembrane type-1" evidence="9">
    <location>
        <begin position="78"/>
        <end position="283"/>
    </location>
</feature>
<dbReference type="Gene3D" id="1.10.3720.10">
    <property type="entry name" value="MetI-like"/>
    <property type="match status" value="1"/>
</dbReference>
<evidence type="ECO:0000256" key="5">
    <source>
        <dbReference type="ARBA" id="ARBA00022692"/>
    </source>
</evidence>
<evidence type="ECO:0000256" key="1">
    <source>
        <dbReference type="ARBA" id="ARBA00004651"/>
    </source>
</evidence>
<keyword evidence="11" id="KW-1185">Reference proteome</keyword>
<organism evidence="10 11">
    <name type="scientific">Xanthobacter oligotrophicus</name>
    <dbReference type="NCBI Taxonomy" id="2607286"/>
    <lineage>
        <taxon>Bacteria</taxon>
        <taxon>Pseudomonadati</taxon>
        <taxon>Pseudomonadota</taxon>
        <taxon>Alphaproteobacteria</taxon>
        <taxon>Hyphomicrobiales</taxon>
        <taxon>Xanthobacteraceae</taxon>
        <taxon>Xanthobacter</taxon>
    </lineage>
</organism>
<evidence type="ECO:0000256" key="4">
    <source>
        <dbReference type="ARBA" id="ARBA00022475"/>
    </source>
</evidence>
<evidence type="ECO:0000256" key="3">
    <source>
        <dbReference type="ARBA" id="ARBA00022448"/>
    </source>
</evidence>
<dbReference type="InterPro" id="IPR000515">
    <property type="entry name" value="MetI-like"/>
</dbReference>
<name>A0ABW7A3X3_9HYPH</name>
<gene>
    <name evidence="10" type="ORF">V5F32_21200</name>
</gene>
<evidence type="ECO:0000313" key="11">
    <source>
        <dbReference type="Proteomes" id="UP001604002"/>
    </source>
</evidence>
<sequence>MSALVLSASAPRRLGALGTASLLLAPIALVNAIGFLWPVVNLLRMSFRESTATGALTDVFSLATWSATLQDSFTLDLIASSVGVSLFITLLTLLASYPIALYLHRSSGLWRTVLMVLVVAPLLTSAVVRTYGWIAILSDRGLVANALMALGMAEPPRLMFNLTGVIIGLTEILMPYMILALLSGFGRLDPRLEEAALTLGATPLKTFWRVVVPLTAPGMALGSLLCFVLAISSFVTPKLLGGGRVFLLATEIYDQAIVTLNWPLAAALSMIVLVVFGAALVLYSRALRHIA</sequence>